<keyword evidence="1" id="KW-0112">Calmodulin-binding</keyword>
<dbReference type="PANTHER" id="PTHR32295:SF15">
    <property type="entry name" value="PROTEIN IQ-DOMAIN 33"/>
    <property type="match status" value="1"/>
</dbReference>
<dbReference type="InParanoid" id="A0A7J7DIF7"/>
<sequence length="387" mass="43454">MGITGEMVRSVFSKTRSGRTHESTVRSNLIDKRRWSSVRSYLCGDEFSSVIAAEDSASVKSSEATVQQPVTQDSSSEEHDKSEDSIENVLKEKPNSTSSLFRQEDAALIIQSAFRDFLARRQKEETKSSDGEKEPTVGTESPNRESVGTSIEVQTGNSVEVFSLQEESLAVHHQSPQKARSQLLKLKRDWDDSTVSSNISQMRIQSRLEAATRRERALAYAFSQQLRICSKRKNTRSDGAETNIGWSWLERWMATRIPESSFIENQASGQLNPFDSNQRIVIGDRLFDASLEEKESCGSNEVSVQLDGFQLSATKENDSFKSAKSRLKATRRVSRRNTSPSYQCQDKCAKVSKKDGSTENEQELQDNKASRESQSKKRTKCKDSTSV</sequence>
<feature type="compositionally biased region" description="Basic residues" evidence="3">
    <location>
        <begin position="323"/>
        <end position="335"/>
    </location>
</feature>
<dbReference type="FunCoup" id="A0A7J7DIF7">
    <property type="interactions" value="628"/>
</dbReference>
<feature type="compositionally biased region" description="Polar residues" evidence="3">
    <location>
        <begin position="58"/>
        <end position="72"/>
    </location>
</feature>
<organism evidence="4 5">
    <name type="scientific">Tripterygium wilfordii</name>
    <name type="common">Thunder God vine</name>
    <dbReference type="NCBI Taxonomy" id="458696"/>
    <lineage>
        <taxon>Eukaryota</taxon>
        <taxon>Viridiplantae</taxon>
        <taxon>Streptophyta</taxon>
        <taxon>Embryophyta</taxon>
        <taxon>Tracheophyta</taxon>
        <taxon>Spermatophyta</taxon>
        <taxon>Magnoliopsida</taxon>
        <taxon>eudicotyledons</taxon>
        <taxon>Gunneridae</taxon>
        <taxon>Pentapetalae</taxon>
        <taxon>rosids</taxon>
        <taxon>fabids</taxon>
        <taxon>Celastrales</taxon>
        <taxon>Celastraceae</taxon>
        <taxon>Tripterygium</taxon>
    </lineage>
</organism>
<feature type="region of interest" description="Disordered" evidence="3">
    <location>
        <begin position="122"/>
        <end position="147"/>
    </location>
</feature>
<proteinExistence type="inferred from homology"/>
<accession>A0A7J7DIF7</accession>
<keyword evidence="5" id="KW-1185">Reference proteome</keyword>
<dbReference type="OrthoDB" id="779903at2759"/>
<evidence type="ECO:0000313" key="4">
    <source>
        <dbReference type="EMBL" id="KAF5746131.1"/>
    </source>
</evidence>
<dbReference type="GO" id="GO:0005516">
    <property type="term" value="F:calmodulin binding"/>
    <property type="evidence" value="ECO:0007669"/>
    <property type="project" value="UniProtKB-KW"/>
</dbReference>
<name>A0A7J7DIF7_TRIWF</name>
<dbReference type="PROSITE" id="PS50096">
    <property type="entry name" value="IQ"/>
    <property type="match status" value="1"/>
</dbReference>
<comment type="similarity">
    <text evidence="2">Belongs to the IQD family.</text>
</comment>
<dbReference type="Proteomes" id="UP000593562">
    <property type="component" value="Unassembled WGS sequence"/>
</dbReference>
<dbReference type="AlphaFoldDB" id="A0A7J7DIF7"/>
<reference evidence="4 5" key="1">
    <citation type="journal article" date="2020" name="Nat. Commun.">
        <title>Genome of Tripterygium wilfordii and identification of cytochrome P450 involved in triptolide biosynthesis.</title>
        <authorList>
            <person name="Tu L."/>
            <person name="Su P."/>
            <person name="Zhang Z."/>
            <person name="Gao L."/>
            <person name="Wang J."/>
            <person name="Hu T."/>
            <person name="Zhou J."/>
            <person name="Zhang Y."/>
            <person name="Zhao Y."/>
            <person name="Liu Y."/>
            <person name="Song Y."/>
            <person name="Tong Y."/>
            <person name="Lu Y."/>
            <person name="Yang J."/>
            <person name="Xu C."/>
            <person name="Jia M."/>
            <person name="Peters R.J."/>
            <person name="Huang L."/>
            <person name="Gao W."/>
        </authorList>
    </citation>
    <scope>NUCLEOTIDE SEQUENCE [LARGE SCALE GENOMIC DNA]</scope>
    <source>
        <strain evidence="5">cv. XIE 37</strain>
        <tissue evidence="4">Leaf</tissue>
    </source>
</reference>
<comment type="caution">
    <text evidence="4">The sequence shown here is derived from an EMBL/GenBank/DDBJ whole genome shotgun (WGS) entry which is preliminary data.</text>
</comment>
<evidence type="ECO:0000256" key="3">
    <source>
        <dbReference type="SAM" id="MobiDB-lite"/>
    </source>
</evidence>
<feature type="compositionally biased region" description="Basic and acidic residues" evidence="3">
    <location>
        <begin position="76"/>
        <end position="94"/>
    </location>
</feature>
<feature type="compositionally biased region" description="Basic and acidic residues" evidence="3">
    <location>
        <begin position="365"/>
        <end position="375"/>
    </location>
</feature>
<gene>
    <name evidence="4" type="ORF">HS088_TW06G00296</name>
</gene>
<evidence type="ECO:0000256" key="2">
    <source>
        <dbReference type="ARBA" id="ARBA00024341"/>
    </source>
</evidence>
<feature type="compositionally biased region" description="Basic and acidic residues" evidence="3">
    <location>
        <begin position="122"/>
        <end position="135"/>
    </location>
</feature>
<dbReference type="PANTHER" id="PTHR32295">
    <property type="entry name" value="IQ-DOMAIN 5-RELATED"/>
    <property type="match status" value="1"/>
</dbReference>
<feature type="region of interest" description="Disordered" evidence="3">
    <location>
        <begin position="56"/>
        <end position="97"/>
    </location>
</feature>
<dbReference type="EMBL" id="JAAARO010000006">
    <property type="protein sequence ID" value="KAF5746131.1"/>
    <property type="molecule type" value="Genomic_DNA"/>
</dbReference>
<evidence type="ECO:0000256" key="1">
    <source>
        <dbReference type="ARBA" id="ARBA00022860"/>
    </source>
</evidence>
<feature type="region of interest" description="Disordered" evidence="3">
    <location>
        <begin position="320"/>
        <end position="387"/>
    </location>
</feature>
<feature type="compositionally biased region" description="Polar residues" evidence="3">
    <location>
        <begin position="138"/>
        <end position="147"/>
    </location>
</feature>
<evidence type="ECO:0000313" key="5">
    <source>
        <dbReference type="Proteomes" id="UP000593562"/>
    </source>
</evidence>
<feature type="region of interest" description="Disordered" evidence="3">
    <location>
        <begin position="1"/>
        <end position="24"/>
    </location>
</feature>
<protein>
    <submittedName>
        <fullName evidence="4">IQ-domain 33 putative isoform 1</fullName>
    </submittedName>
</protein>
<feature type="compositionally biased region" description="Basic and acidic residues" evidence="3">
    <location>
        <begin position="347"/>
        <end position="357"/>
    </location>
</feature>